<protein>
    <submittedName>
        <fullName evidence="1">Uncharacterized protein</fullName>
    </submittedName>
</protein>
<organism evidence="1 2">
    <name type="scientific">Heterobasidion irregulare (strain TC 32-1)</name>
    <dbReference type="NCBI Taxonomy" id="747525"/>
    <lineage>
        <taxon>Eukaryota</taxon>
        <taxon>Fungi</taxon>
        <taxon>Dikarya</taxon>
        <taxon>Basidiomycota</taxon>
        <taxon>Agaricomycotina</taxon>
        <taxon>Agaricomycetes</taxon>
        <taxon>Russulales</taxon>
        <taxon>Bondarzewiaceae</taxon>
        <taxon>Heterobasidion</taxon>
        <taxon>Heterobasidion annosum species complex</taxon>
    </lineage>
</organism>
<proteinExistence type="predicted"/>
<reference evidence="1 2" key="1">
    <citation type="journal article" date="2012" name="New Phytol.">
        <title>Insight into trade-off between wood decay and parasitism from the genome of a fungal forest pathogen.</title>
        <authorList>
            <person name="Olson A."/>
            <person name="Aerts A."/>
            <person name="Asiegbu F."/>
            <person name="Belbahri L."/>
            <person name="Bouzid O."/>
            <person name="Broberg A."/>
            <person name="Canback B."/>
            <person name="Coutinho P.M."/>
            <person name="Cullen D."/>
            <person name="Dalman K."/>
            <person name="Deflorio G."/>
            <person name="van Diepen L.T."/>
            <person name="Dunand C."/>
            <person name="Duplessis S."/>
            <person name="Durling M."/>
            <person name="Gonthier P."/>
            <person name="Grimwood J."/>
            <person name="Fossdal C.G."/>
            <person name="Hansson D."/>
            <person name="Henrissat B."/>
            <person name="Hietala A."/>
            <person name="Himmelstrand K."/>
            <person name="Hoffmeister D."/>
            <person name="Hogberg N."/>
            <person name="James T.Y."/>
            <person name="Karlsson M."/>
            <person name="Kohler A."/>
            <person name="Kues U."/>
            <person name="Lee Y.H."/>
            <person name="Lin Y.C."/>
            <person name="Lind M."/>
            <person name="Lindquist E."/>
            <person name="Lombard V."/>
            <person name="Lucas S."/>
            <person name="Lunden K."/>
            <person name="Morin E."/>
            <person name="Murat C."/>
            <person name="Park J."/>
            <person name="Raffaello T."/>
            <person name="Rouze P."/>
            <person name="Salamov A."/>
            <person name="Schmutz J."/>
            <person name="Solheim H."/>
            <person name="Stahlberg J."/>
            <person name="Velez H."/>
            <person name="de Vries R.P."/>
            <person name="Wiebenga A."/>
            <person name="Woodward S."/>
            <person name="Yakovlev I."/>
            <person name="Garbelotto M."/>
            <person name="Martin F."/>
            <person name="Grigoriev I.V."/>
            <person name="Stenlid J."/>
        </authorList>
    </citation>
    <scope>NUCLEOTIDE SEQUENCE [LARGE SCALE GENOMIC DNA]</scope>
    <source>
        <strain evidence="1 2">TC 32-1</strain>
    </source>
</reference>
<evidence type="ECO:0000313" key="1">
    <source>
        <dbReference type="EMBL" id="ETW84949.1"/>
    </source>
</evidence>
<evidence type="ECO:0000313" key="2">
    <source>
        <dbReference type="Proteomes" id="UP000030671"/>
    </source>
</evidence>
<keyword evidence="2" id="KW-1185">Reference proteome</keyword>
<dbReference type="AlphaFoldDB" id="W4KGV7"/>
<gene>
    <name evidence="1" type="ORF">HETIRDRAFT_109208</name>
</gene>
<sequence>MNGVAHLFPAHLSAASGPLPPFQLGRARGSRGRVVKRTRLGQVVATAAPRRRGVVILVVINLARGHHLDLIVDAPAWSTPPSYMPHEARPMTLSSSSALAIYAAAS</sequence>
<dbReference type="Proteomes" id="UP000030671">
    <property type="component" value="Unassembled WGS sequence"/>
</dbReference>
<accession>W4KGV7</accession>
<dbReference type="EMBL" id="KI925456">
    <property type="protein sequence ID" value="ETW84949.1"/>
    <property type="molecule type" value="Genomic_DNA"/>
</dbReference>
<name>W4KGV7_HETIT</name>
<dbReference type="RefSeq" id="XP_009544570.1">
    <property type="nucleotide sequence ID" value="XM_009546275.1"/>
</dbReference>
<dbReference type="GeneID" id="20666419"/>
<dbReference type="InParanoid" id="W4KGV7"/>
<dbReference type="HOGENOM" id="CLU_2223602_0_0_1"/>
<dbReference type="KEGG" id="hir:HETIRDRAFT_109208"/>